<accession>A0A182TLZ0</accession>
<reference evidence="2" key="2">
    <citation type="submission" date="2020-05" db="UniProtKB">
        <authorList>
            <consortium name="EnsemblMetazoa"/>
        </authorList>
    </citation>
    <scope>IDENTIFICATION</scope>
    <source>
        <strain evidence="2">CM1001059</strain>
    </source>
</reference>
<evidence type="ECO:0000313" key="2">
    <source>
        <dbReference type="EnsemblMetazoa" id="AMEC004748-PA"/>
    </source>
</evidence>
<name>A0A182TLZ0_9DIPT</name>
<feature type="compositionally biased region" description="Low complexity" evidence="1">
    <location>
        <begin position="85"/>
        <end position="95"/>
    </location>
</feature>
<dbReference type="Proteomes" id="UP000075902">
    <property type="component" value="Unassembled WGS sequence"/>
</dbReference>
<feature type="region of interest" description="Disordered" evidence="1">
    <location>
        <begin position="75"/>
        <end position="114"/>
    </location>
</feature>
<keyword evidence="3" id="KW-1185">Reference proteome</keyword>
<evidence type="ECO:0000256" key="1">
    <source>
        <dbReference type="SAM" id="MobiDB-lite"/>
    </source>
</evidence>
<evidence type="ECO:0000313" key="3">
    <source>
        <dbReference type="Proteomes" id="UP000075902"/>
    </source>
</evidence>
<dbReference type="AlphaFoldDB" id="A0A182TLZ0"/>
<dbReference type="VEuPathDB" id="VectorBase:AMEC004748"/>
<protein>
    <submittedName>
        <fullName evidence="2">Uncharacterized protein</fullName>
    </submittedName>
</protein>
<dbReference type="EnsemblMetazoa" id="AMEC004748-RA">
    <property type="protein sequence ID" value="AMEC004748-PA"/>
    <property type="gene ID" value="AMEC004748"/>
</dbReference>
<organism evidence="2 3">
    <name type="scientific">Anopheles melas</name>
    <dbReference type="NCBI Taxonomy" id="34690"/>
    <lineage>
        <taxon>Eukaryota</taxon>
        <taxon>Metazoa</taxon>
        <taxon>Ecdysozoa</taxon>
        <taxon>Arthropoda</taxon>
        <taxon>Hexapoda</taxon>
        <taxon>Insecta</taxon>
        <taxon>Pterygota</taxon>
        <taxon>Neoptera</taxon>
        <taxon>Endopterygota</taxon>
        <taxon>Diptera</taxon>
        <taxon>Nematocera</taxon>
        <taxon>Culicoidea</taxon>
        <taxon>Culicidae</taxon>
        <taxon>Anophelinae</taxon>
        <taxon>Anopheles</taxon>
    </lineage>
</organism>
<proteinExistence type="predicted"/>
<reference evidence="3" key="1">
    <citation type="submission" date="2014-01" db="EMBL/GenBank/DDBJ databases">
        <title>The Genome Sequence of Anopheles melas CM1001059_A (V2).</title>
        <authorList>
            <consortium name="The Broad Institute Genomics Platform"/>
            <person name="Neafsey D.E."/>
            <person name="Besansky N."/>
            <person name="Howell P."/>
            <person name="Walton C."/>
            <person name="Young S.K."/>
            <person name="Zeng Q."/>
            <person name="Gargeya S."/>
            <person name="Fitzgerald M."/>
            <person name="Haas B."/>
            <person name="Abouelleil A."/>
            <person name="Allen A.W."/>
            <person name="Alvarado L."/>
            <person name="Arachchi H.M."/>
            <person name="Berlin A.M."/>
            <person name="Chapman S.B."/>
            <person name="Gainer-Dewar J."/>
            <person name="Goldberg J."/>
            <person name="Griggs A."/>
            <person name="Gujja S."/>
            <person name="Hansen M."/>
            <person name="Howarth C."/>
            <person name="Imamovic A."/>
            <person name="Ireland A."/>
            <person name="Larimer J."/>
            <person name="McCowan C."/>
            <person name="Murphy C."/>
            <person name="Pearson M."/>
            <person name="Poon T.W."/>
            <person name="Priest M."/>
            <person name="Roberts A."/>
            <person name="Saif S."/>
            <person name="Shea T."/>
            <person name="Sisk P."/>
            <person name="Sykes S."/>
            <person name="Wortman J."/>
            <person name="Nusbaum C."/>
            <person name="Birren B."/>
        </authorList>
    </citation>
    <scope>NUCLEOTIDE SEQUENCE [LARGE SCALE GENOMIC DNA]</scope>
    <source>
        <strain evidence="3">CM1001059</strain>
    </source>
</reference>
<sequence length="114" mass="12115">METGSSREDFRGALADVRPLPLRFSSDSGLFVELDSAADIRDAPEARFGALTFGELPSSTSTAGSTLVVATTTFPSASTSDERSPISTITSSTPSLMQVHSSNSDQARRKVFIR</sequence>
<feature type="compositionally biased region" description="Polar residues" evidence="1">
    <location>
        <begin position="96"/>
        <end position="105"/>
    </location>
</feature>